<reference evidence="1 2" key="1">
    <citation type="submission" date="2018-07" db="EMBL/GenBank/DDBJ databases">
        <title>Pedobacter sp. nov., isolated from soil.</title>
        <authorList>
            <person name="Zhou L.Y."/>
            <person name="Du Z.J."/>
        </authorList>
    </citation>
    <scope>NUCLEOTIDE SEQUENCE [LARGE SCALE GENOMIC DNA]</scope>
    <source>
        <strain evidence="1 2">JDX94</strain>
    </source>
</reference>
<organism evidence="1 2">
    <name type="scientific">Pedobacter chinensis</name>
    <dbReference type="NCBI Taxonomy" id="2282421"/>
    <lineage>
        <taxon>Bacteria</taxon>
        <taxon>Pseudomonadati</taxon>
        <taxon>Bacteroidota</taxon>
        <taxon>Sphingobacteriia</taxon>
        <taxon>Sphingobacteriales</taxon>
        <taxon>Sphingobacteriaceae</taxon>
        <taxon>Pedobacter</taxon>
    </lineage>
</organism>
<gene>
    <name evidence="1" type="ORF">DU508_20565</name>
</gene>
<dbReference type="RefSeq" id="WP_056095155.1">
    <property type="nucleotide sequence ID" value="NZ_QPKV01000012.1"/>
</dbReference>
<dbReference type="OrthoDB" id="1431094at2"/>
<accession>A0A369PUG7</accession>
<sequence length="201" mass="23732">MELINHLIQNITEKGLTPSINLDRPLFVQPEDRMEFRAARIAVILGILNTKNGLSKNVIACVDFLLRNEAFQSKFILEYFNGKKNIVDKIKKFETTQQVEIDFNIVQYKSVPWDIRFNDMFMYLYTRNLLAYKSDKDQKNIRLFLTDTGKTYFEKIKDAFPREHNFLDLFGTSIVEEKLIKIITEVIPNSYWKQNATFDNK</sequence>
<comment type="caution">
    <text evidence="1">The sequence shown here is derived from an EMBL/GenBank/DDBJ whole genome shotgun (WGS) entry which is preliminary data.</text>
</comment>
<dbReference type="Proteomes" id="UP000253961">
    <property type="component" value="Unassembled WGS sequence"/>
</dbReference>
<evidence type="ECO:0000313" key="1">
    <source>
        <dbReference type="EMBL" id="RDC54617.1"/>
    </source>
</evidence>
<proteinExistence type="predicted"/>
<dbReference type="AlphaFoldDB" id="A0A369PUG7"/>
<name>A0A369PUG7_9SPHI</name>
<keyword evidence="2" id="KW-1185">Reference proteome</keyword>
<protein>
    <submittedName>
        <fullName evidence="1">Uncharacterized protein</fullName>
    </submittedName>
</protein>
<dbReference type="EMBL" id="QPKV01000012">
    <property type="protein sequence ID" value="RDC54617.1"/>
    <property type="molecule type" value="Genomic_DNA"/>
</dbReference>
<evidence type="ECO:0000313" key="2">
    <source>
        <dbReference type="Proteomes" id="UP000253961"/>
    </source>
</evidence>